<dbReference type="Gene3D" id="3.10.105.10">
    <property type="entry name" value="Dipeptide-binding Protein, Domain 3"/>
    <property type="match status" value="1"/>
</dbReference>
<evidence type="ECO:0000259" key="5">
    <source>
        <dbReference type="Pfam" id="PF00496"/>
    </source>
</evidence>
<accession>A0A1T5GSD0</accession>
<dbReference type="GO" id="GO:0015833">
    <property type="term" value="P:peptide transport"/>
    <property type="evidence" value="ECO:0007669"/>
    <property type="project" value="TreeGrafter"/>
</dbReference>
<dbReference type="InterPro" id="IPR000914">
    <property type="entry name" value="SBP_5_dom"/>
</dbReference>
<organism evidence="6 7">
    <name type="scientific">Bosea thiooxidans</name>
    <dbReference type="NCBI Taxonomy" id="53254"/>
    <lineage>
        <taxon>Bacteria</taxon>
        <taxon>Pseudomonadati</taxon>
        <taxon>Pseudomonadota</taxon>
        <taxon>Alphaproteobacteria</taxon>
        <taxon>Hyphomicrobiales</taxon>
        <taxon>Boseaceae</taxon>
        <taxon>Bosea</taxon>
    </lineage>
</organism>
<name>A0A1T5GSD0_9HYPH</name>
<sequence>MKNALNMMKRASWGVGLTLALLSGAATLAQAQSVIKYTPSAEPRTMDPVLSSVAITQQHAYLVYDTLFSLDEKLQPQPQMVGKVEKSDGGRVYVMTLRPGLKFHDGSPVRSADVVASINRWATRDTVGRKLVELGMKVSAVDDQSFRVEMKQDTPLLLDGFAKPTSSALFIMREKEALTDSSKPVAEIVGSGPFRMVEYKPGARIVYERNPDYVPRQEPASYFAGGKVAKVDRVEWVIMPDAATAVSALQTGEIDIYESPPLDLVPVLETNKSVEIRLPGGQGQVGLLRPNFKQPPFDKVEARRGLALLMDQADAMSVVAGAEPKFWSKCYSFLGCGGVSEDQSGMDWMQKPDIAEAKKLFKQAGYDGKSIVVIAPGDNEVIKNFGMIAAERLKEAGLNVDLQLSDFASMIARRGNQGPTDKGGWNLFPMWSFGFETDNPISHPQLNLVCSNAAYAGWACSPEIEQLKSAWALETDPVKRKEIIHKIQLASAELLPFVPLGRFYSPMAFRRNVTDVLKTPLPVFWNLEKK</sequence>
<dbReference type="Gene3D" id="3.40.190.10">
    <property type="entry name" value="Periplasmic binding protein-like II"/>
    <property type="match status" value="1"/>
</dbReference>
<evidence type="ECO:0000313" key="6">
    <source>
        <dbReference type="EMBL" id="SKC11240.1"/>
    </source>
</evidence>
<evidence type="ECO:0000256" key="3">
    <source>
        <dbReference type="ARBA" id="ARBA00022729"/>
    </source>
</evidence>
<comment type="similarity">
    <text evidence="2">Belongs to the bacterial solute-binding protein 5 family.</text>
</comment>
<comment type="subcellular location">
    <subcellularLocation>
        <location evidence="1">Periplasm</location>
    </subcellularLocation>
</comment>
<evidence type="ECO:0000256" key="4">
    <source>
        <dbReference type="SAM" id="SignalP"/>
    </source>
</evidence>
<dbReference type="PIRSF" id="PIRSF002741">
    <property type="entry name" value="MppA"/>
    <property type="match status" value="1"/>
</dbReference>
<dbReference type="GO" id="GO:0043190">
    <property type="term" value="C:ATP-binding cassette (ABC) transporter complex"/>
    <property type="evidence" value="ECO:0007669"/>
    <property type="project" value="InterPro"/>
</dbReference>
<dbReference type="InterPro" id="IPR030678">
    <property type="entry name" value="Peptide/Ni-bd"/>
</dbReference>
<feature type="domain" description="Solute-binding protein family 5" evidence="5">
    <location>
        <begin position="76"/>
        <end position="440"/>
    </location>
</feature>
<reference evidence="6 7" key="1">
    <citation type="submission" date="2017-02" db="EMBL/GenBank/DDBJ databases">
        <authorList>
            <person name="Peterson S.W."/>
        </authorList>
    </citation>
    <scope>NUCLEOTIDE SEQUENCE [LARGE SCALE GENOMIC DNA]</scope>
    <source>
        <strain evidence="6 7">DSM 9653</strain>
    </source>
</reference>
<dbReference type="Pfam" id="PF00496">
    <property type="entry name" value="SBP_bac_5"/>
    <property type="match status" value="1"/>
</dbReference>
<proteinExistence type="inferred from homology"/>
<dbReference type="PANTHER" id="PTHR30290">
    <property type="entry name" value="PERIPLASMIC BINDING COMPONENT OF ABC TRANSPORTER"/>
    <property type="match status" value="1"/>
</dbReference>
<dbReference type="AlphaFoldDB" id="A0A1T5GSD0"/>
<dbReference type="Proteomes" id="UP000190130">
    <property type="component" value="Unassembled WGS sequence"/>
</dbReference>
<keyword evidence="3 4" id="KW-0732">Signal</keyword>
<dbReference type="GO" id="GO:1904680">
    <property type="term" value="F:peptide transmembrane transporter activity"/>
    <property type="evidence" value="ECO:0007669"/>
    <property type="project" value="TreeGrafter"/>
</dbReference>
<dbReference type="PANTHER" id="PTHR30290:SF38">
    <property type="entry name" value="D,D-DIPEPTIDE-BINDING PERIPLASMIC PROTEIN DDPA-RELATED"/>
    <property type="match status" value="1"/>
</dbReference>
<feature type="signal peptide" evidence="4">
    <location>
        <begin position="1"/>
        <end position="31"/>
    </location>
</feature>
<dbReference type="RefSeq" id="WP_176168687.1">
    <property type="nucleotide sequence ID" value="NZ_FUYX01000015.1"/>
</dbReference>
<dbReference type="Gene3D" id="3.90.76.10">
    <property type="entry name" value="Dipeptide-binding Protein, Domain 1"/>
    <property type="match status" value="1"/>
</dbReference>
<evidence type="ECO:0000256" key="2">
    <source>
        <dbReference type="ARBA" id="ARBA00005695"/>
    </source>
</evidence>
<dbReference type="InterPro" id="IPR039424">
    <property type="entry name" value="SBP_5"/>
</dbReference>
<dbReference type="SUPFAM" id="SSF53850">
    <property type="entry name" value="Periplasmic binding protein-like II"/>
    <property type="match status" value="1"/>
</dbReference>
<feature type="chain" id="PRO_5013250709" evidence="4">
    <location>
        <begin position="32"/>
        <end position="530"/>
    </location>
</feature>
<protein>
    <submittedName>
        <fullName evidence="6">Peptide/nickel transport system substrate-binding protein</fullName>
    </submittedName>
</protein>
<evidence type="ECO:0000313" key="7">
    <source>
        <dbReference type="Proteomes" id="UP000190130"/>
    </source>
</evidence>
<evidence type="ECO:0000256" key="1">
    <source>
        <dbReference type="ARBA" id="ARBA00004418"/>
    </source>
</evidence>
<gene>
    <name evidence="6" type="ORF">SAMN05660750_04322</name>
</gene>
<dbReference type="GO" id="GO:0030288">
    <property type="term" value="C:outer membrane-bounded periplasmic space"/>
    <property type="evidence" value="ECO:0007669"/>
    <property type="project" value="UniProtKB-ARBA"/>
</dbReference>
<dbReference type="EMBL" id="FUYX01000015">
    <property type="protein sequence ID" value="SKC11240.1"/>
    <property type="molecule type" value="Genomic_DNA"/>
</dbReference>
<dbReference type="CDD" id="cd08502">
    <property type="entry name" value="PBP2_NikA_DppA_OppA_like_16"/>
    <property type="match status" value="1"/>
</dbReference>